<proteinExistence type="predicted"/>
<comment type="caution">
    <text evidence="1">The sequence shown here is derived from an EMBL/GenBank/DDBJ whole genome shotgun (WGS) entry which is preliminary data.</text>
</comment>
<keyword evidence="2" id="KW-1185">Reference proteome</keyword>
<dbReference type="RefSeq" id="WP_168630386.1">
    <property type="nucleotide sequence ID" value="NZ_BONL01000018.1"/>
</dbReference>
<dbReference type="Proteomes" id="UP000581206">
    <property type="component" value="Unassembled WGS sequence"/>
</dbReference>
<accession>A0A7X6KWC9</accession>
<dbReference type="EMBL" id="JAAXOX010000005">
    <property type="protein sequence ID" value="NKY23248.1"/>
    <property type="molecule type" value="Genomic_DNA"/>
</dbReference>
<evidence type="ECO:0000313" key="2">
    <source>
        <dbReference type="Proteomes" id="UP000581206"/>
    </source>
</evidence>
<organism evidence="1 2">
    <name type="scientific">Cellulomonas denverensis</name>
    <dbReference type="NCBI Taxonomy" id="264297"/>
    <lineage>
        <taxon>Bacteria</taxon>
        <taxon>Bacillati</taxon>
        <taxon>Actinomycetota</taxon>
        <taxon>Actinomycetes</taxon>
        <taxon>Micrococcales</taxon>
        <taxon>Cellulomonadaceae</taxon>
        <taxon>Cellulomonas</taxon>
    </lineage>
</organism>
<dbReference type="AlphaFoldDB" id="A0A7X6KWC9"/>
<gene>
    <name evidence="1" type="ORF">HGA03_11305</name>
</gene>
<protein>
    <submittedName>
        <fullName evidence="1">Uncharacterized protein</fullName>
    </submittedName>
</protein>
<name>A0A7X6KWC9_9CELL</name>
<sequence>MTDLRPSWTWQFTDAAGHELDRPASPSFTERFDAEEWLGVHWRALRDQGAGRAVLRHAGSAVAPVHDLGAVPERMTFRAAD</sequence>
<evidence type="ECO:0000313" key="1">
    <source>
        <dbReference type="EMBL" id="NKY23248.1"/>
    </source>
</evidence>
<reference evidence="1 2" key="1">
    <citation type="submission" date="2020-04" db="EMBL/GenBank/DDBJ databases">
        <title>MicrobeNet Type strains.</title>
        <authorList>
            <person name="Nicholson A.C."/>
        </authorList>
    </citation>
    <scope>NUCLEOTIDE SEQUENCE [LARGE SCALE GENOMIC DNA]</scope>
    <source>
        <strain evidence="1 2">ATCC BAA-788</strain>
    </source>
</reference>